<accession>A0AB35IGE7</accession>
<dbReference type="EMBL" id="JAQLKE010000001">
    <property type="protein sequence ID" value="MDB7082348.1"/>
    <property type="molecule type" value="Genomic_DNA"/>
</dbReference>
<dbReference type="RefSeq" id="WP_009008947.1">
    <property type="nucleotide sequence ID" value="NZ_AP031443.1"/>
</dbReference>
<evidence type="ECO:0000256" key="3">
    <source>
        <dbReference type="ARBA" id="ARBA00022989"/>
    </source>
</evidence>
<gene>
    <name evidence="7" type="ORF">PM738_00920</name>
</gene>
<dbReference type="PANTHER" id="PTHR43027">
    <property type="entry name" value="DOXORUBICIN RESISTANCE ABC TRANSPORTER PERMEASE PROTEIN DRRC-RELATED"/>
    <property type="match status" value="1"/>
</dbReference>
<reference evidence="7" key="1">
    <citation type="submission" date="2023-01" db="EMBL/GenBank/DDBJ databases">
        <title>Human gut microbiome strain richness.</title>
        <authorList>
            <person name="Chen-Liaw A."/>
        </authorList>
    </citation>
    <scope>NUCLEOTIDE SEQUENCE</scope>
    <source>
        <strain evidence="7">1001217st2_G6_1001217B_191108</strain>
    </source>
</reference>
<dbReference type="InterPro" id="IPR000412">
    <property type="entry name" value="ABC_2_transport"/>
</dbReference>
<evidence type="ECO:0000256" key="4">
    <source>
        <dbReference type="ARBA" id="ARBA00023136"/>
    </source>
</evidence>
<dbReference type="GO" id="GO:0140359">
    <property type="term" value="F:ABC-type transporter activity"/>
    <property type="evidence" value="ECO:0007669"/>
    <property type="project" value="InterPro"/>
</dbReference>
<dbReference type="Proteomes" id="UP001211987">
    <property type="component" value="Unassembled WGS sequence"/>
</dbReference>
<feature type="transmembrane region" description="Helical" evidence="5">
    <location>
        <begin position="51"/>
        <end position="73"/>
    </location>
</feature>
<name>A0AB35IGE7_9FIRM</name>
<comment type="subcellular location">
    <subcellularLocation>
        <location evidence="1">Membrane</location>
        <topology evidence="1">Multi-pass membrane protein</topology>
    </subcellularLocation>
</comment>
<keyword evidence="4 5" id="KW-0472">Membrane</keyword>
<evidence type="ECO:0000256" key="1">
    <source>
        <dbReference type="ARBA" id="ARBA00004141"/>
    </source>
</evidence>
<comment type="caution">
    <text evidence="7">The sequence shown here is derived from an EMBL/GenBank/DDBJ whole genome shotgun (WGS) entry which is preliminary data.</text>
</comment>
<dbReference type="PANTHER" id="PTHR43027:SF1">
    <property type="entry name" value="DOXORUBICIN RESISTANCE ABC TRANSPORTER PERMEASE PROTEIN DRRC-RELATED"/>
    <property type="match status" value="1"/>
</dbReference>
<evidence type="ECO:0000256" key="2">
    <source>
        <dbReference type="ARBA" id="ARBA00022692"/>
    </source>
</evidence>
<feature type="transmembrane region" description="Helical" evidence="5">
    <location>
        <begin position="21"/>
        <end position="39"/>
    </location>
</feature>
<protein>
    <submittedName>
        <fullName evidence="7">ABC transporter permease</fullName>
    </submittedName>
</protein>
<dbReference type="InterPro" id="IPR013525">
    <property type="entry name" value="ABC2_TM"/>
</dbReference>
<organism evidence="7 8">
    <name type="scientific">Thomasclavelia ramosa</name>
    <dbReference type="NCBI Taxonomy" id="1547"/>
    <lineage>
        <taxon>Bacteria</taxon>
        <taxon>Bacillati</taxon>
        <taxon>Bacillota</taxon>
        <taxon>Erysipelotrichia</taxon>
        <taxon>Erysipelotrichales</taxon>
        <taxon>Coprobacillaceae</taxon>
        <taxon>Thomasclavelia</taxon>
    </lineage>
</organism>
<feature type="transmembrane region" description="Helical" evidence="5">
    <location>
        <begin position="129"/>
        <end position="153"/>
    </location>
</feature>
<dbReference type="PIRSF" id="PIRSF006648">
    <property type="entry name" value="DrrB"/>
    <property type="match status" value="1"/>
</dbReference>
<evidence type="ECO:0000313" key="7">
    <source>
        <dbReference type="EMBL" id="MDB7082348.1"/>
    </source>
</evidence>
<feature type="transmembrane region" description="Helical" evidence="5">
    <location>
        <begin position="218"/>
        <end position="238"/>
    </location>
</feature>
<keyword evidence="3 5" id="KW-1133">Transmembrane helix</keyword>
<feature type="transmembrane region" description="Helical" evidence="5">
    <location>
        <begin position="160"/>
        <end position="180"/>
    </location>
</feature>
<keyword evidence="2 5" id="KW-0812">Transmembrane</keyword>
<sequence length="243" mass="26834">MRTWAFAKRTTKEILRDPINIIFGLGFPIVILLLLTTIQKNIPATPFSLKQLTPGIAVFGLSFLSLFSATLISRDRMSSLLARLFTTPMTAKDYILGYTLPLIPMALIQTLLCYLAAFCLGLKITPDVIIAILCTIPISIIFIAIGLFCGTIFNDRQVGGICGALLTNLTAWLSGTWFSLDLIGGLFKDIAYCFPFVHAVDMARDGLNANYHAMPNNLFWVLSYAGLLLIAAVSLFKYKMKHN</sequence>
<feature type="domain" description="ABC-2 type transporter transmembrane" evidence="6">
    <location>
        <begin position="3"/>
        <end position="206"/>
    </location>
</feature>
<feature type="transmembrane region" description="Helical" evidence="5">
    <location>
        <begin position="94"/>
        <end position="117"/>
    </location>
</feature>
<dbReference type="InterPro" id="IPR052902">
    <property type="entry name" value="ABC-2_transporter"/>
</dbReference>
<dbReference type="Pfam" id="PF01061">
    <property type="entry name" value="ABC2_membrane"/>
    <property type="match status" value="1"/>
</dbReference>
<evidence type="ECO:0000259" key="6">
    <source>
        <dbReference type="Pfam" id="PF01061"/>
    </source>
</evidence>
<evidence type="ECO:0000313" key="8">
    <source>
        <dbReference type="Proteomes" id="UP001211987"/>
    </source>
</evidence>
<dbReference type="GO" id="GO:0043190">
    <property type="term" value="C:ATP-binding cassette (ABC) transporter complex"/>
    <property type="evidence" value="ECO:0007669"/>
    <property type="project" value="InterPro"/>
</dbReference>
<dbReference type="AlphaFoldDB" id="A0AB35IGE7"/>
<proteinExistence type="predicted"/>
<evidence type="ECO:0000256" key="5">
    <source>
        <dbReference type="SAM" id="Phobius"/>
    </source>
</evidence>